<dbReference type="EMBL" id="QPFP01000244">
    <property type="protein sequence ID" value="TEB18549.1"/>
    <property type="molecule type" value="Genomic_DNA"/>
</dbReference>
<keyword evidence="4" id="KW-1185">Reference proteome</keyword>
<protein>
    <recommendedName>
        <fullName evidence="5">Ser-Thr-rich glycosyl-phosphatidyl-inositol-anchored membrane family-domain-containing protein</fullName>
    </recommendedName>
</protein>
<evidence type="ECO:0000256" key="2">
    <source>
        <dbReference type="SAM" id="SignalP"/>
    </source>
</evidence>
<gene>
    <name evidence="3" type="ORF">FA13DRAFT_1803363</name>
</gene>
<comment type="caution">
    <text evidence="3">The sequence shown here is derived from an EMBL/GenBank/DDBJ whole genome shotgun (WGS) entry which is preliminary data.</text>
</comment>
<feature type="signal peptide" evidence="2">
    <location>
        <begin position="1"/>
        <end position="17"/>
    </location>
</feature>
<evidence type="ECO:0000313" key="3">
    <source>
        <dbReference type="EMBL" id="TEB18549.1"/>
    </source>
</evidence>
<name>A0A4Y7SAL8_COPMI</name>
<dbReference type="AlphaFoldDB" id="A0A4Y7SAL8"/>
<evidence type="ECO:0000256" key="1">
    <source>
        <dbReference type="SAM" id="MobiDB-lite"/>
    </source>
</evidence>
<dbReference type="Proteomes" id="UP000298030">
    <property type="component" value="Unassembled WGS sequence"/>
</dbReference>
<reference evidence="3 4" key="1">
    <citation type="journal article" date="2019" name="Nat. Ecol. Evol.">
        <title>Megaphylogeny resolves global patterns of mushroom evolution.</title>
        <authorList>
            <person name="Varga T."/>
            <person name="Krizsan K."/>
            <person name="Foldi C."/>
            <person name="Dima B."/>
            <person name="Sanchez-Garcia M."/>
            <person name="Sanchez-Ramirez S."/>
            <person name="Szollosi G.J."/>
            <person name="Szarkandi J.G."/>
            <person name="Papp V."/>
            <person name="Albert L."/>
            <person name="Andreopoulos W."/>
            <person name="Angelini C."/>
            <person name="Antonin V."/>
            <person name="Barry K.W."/>
            <person name="Bougher N.L."/>
            <person name="Buchanan P."/>
            <person name="Buyck B."/>
            <person name="Bense V."/>
            <person name="Catcheside P."/>
            <person name="Chovatia M."/>
            <person name="Cooper J."/>
            <person name="Damon W."/>
            <person name="Desjardin D."/>
            <person name="Finy P."/>
            <person name="Geml J."/>
            <person name="Haridas S."/>
            <person name="Hughes K."/>
            <person name="Justo A."/>
            <person name="Karasinski D."/>
            <person name="Kautmanova I."/>
            <person name="Kiss B."/>
            <person name="Kocsube S."/>
            <person name="Kotiranta H."/>
            <person name="LaButti K.M."/>
            <person name="Lechner B.E."/>
            <person name="Liimatainen K."/>
            <person name="Lipzen A."/>
            <person name="Lukacs Z."/>
            <person name="Mihaltcheva S."/>
            <person name="Morgado L.N."/>
            <person name="Niskanen T."/>
            <person name="Noordeloos M.E."/>
            <person name="Ohm R.A."/>
            <person name="Ortiz-Santana B."/>
            <person name="Ovrebo C."/>
            <person name="Racz N."/>
            <person name="Riley R."/>
            <person name="Savchenko A."/>
            <person name="Shiryaev A."/>
            <person name="Soop K."/>
            <person name="Spirin V."/>
            <person name="Szebenyi C."/>
            <person name="Tomsovsky M."/>
            <person name="Tulloss R.E."/>
            <person name="Uehling J."/>
            <person name="Grigoriev I.V."/>
            <person name="Vagvolgyi C."/>
            <person name="Papp T."/>
            <person name="Martin F.M."/>
            <person name="Miettinen O."/>
            <person name="Hibbett D.S."/>
            <person name="Nagy L.G."/>
        </authorList>
    </citation>
    <scope>NUCLEOTIDE SEQUENCE [LARGE SCALE GENOMIC DNA]</scope>
    <source>
        <strain evidence="3 4">FP101781</strain>
    </source>
</reference>
<evidence type="ECO:0000313" key="4">
    <source>
        <dbReference type="Proteomes" id="UP000298030"/>
    </source>
</evidence>
<evidence type="ECO:0008006" key="5">
    <source>
        <dbReference type="Google" id="ProtNLM"/>
    </source>
</evidence>
<accession>A0A4Y7SAL8</accession>
<organism evidence="3 4">
    <name type="scientific">Coprinellus micaceus</name>
    <name type="common">Glistening ink-cap mushroom</name>
    <name type="synonym">Coprinus micaceus</name>
    <dbReference type="NCBI Taxonomy" id="71717"/>
    <lineage>
        <taxon>Eukaryota</taxon>
        <taxon>Fungi</taxon>
        <taxon>Dikarya</taxon>
        <taxon>Basidiomycota</taxon>
        <taxon>Agaricomycotina</taxon>
        <taxon>Agaricomycetes</taxon>
        <taxon>Agaricomycetidae</taxon>
        <taxon>Agaricales</taxon>
        <taxon>Agaricineae</taxon>
        <taxon>Psathyrellaceae</taxon>
        <taxon>Coprinellus</taxon>
    </lineage>
</organism>
<feature type="region of interest" description="Disordered" evidence="1">
    <location>
        <begin position="116"/>
        <end position="171"/>
    </location>
</feature>
<sequence length="205" mass="20839">MFSKLALLALITPLISALTLHIPAEVRSQQPVTITWDTAPPTRTPQFTLQLVNEAFNDQFAIRNNVDPNLGSVTITLPVVPVRGGYTLRAVNVGNINDVYSETGTFSVLELSTTFTPSSTASTSSGTGTTSSRATTTGTTTSTVSRSTTSASSTTSQSSTTSATTTGTGTSPAATALSGNNADSLKFNAGVAVAALAAGVAAFAL</sequence>
<feature type="chain" id="PRO_5021204514" description="Ser-Thr-rich glycosyl-phosphatidyl-inositol-anchored membrane family-domain-containing protein" evidence="2">
    <location>
        <begin position="18"/>
        <end position="205"/>
    </location>
</feature>
<proteinExistence type="predicted"/>
<keyword evidence="2" id="KW-0732">Signal</keyword>
<dbReference type="OrthoDB" id="5420143at2759"/>